<proteinExistence type="predicted"/>
<dbReference type="Pfam" id="PF10824">
    <property type="entry name" value="T7SS_ESX_EspC"/>
    <property type="match status" value="1"/>
</dbReference>
<keyword evidence="2" id="KW-1185">Reference proteome</keyword>
<dbReference type="EMBL" id="JANDBD010000006">
    <property type="protein sequence ID" value="MCP9273906.1"/>
    <property type="molecule type" value="Genomic_DNA"/>
</dbReference>
<dbReference type="Proteomes" id="UP001651690">
    <property type="component" value="Unassembled WGS sequence"/>
</dbReference>
<name>A0ABT1M462_9MYCO</name>
<comment type="caution">
    <text evidence="1">The sequence shown here is derived from an EMBL/GenBank/DDBJ whole genome shotgun (WGS) entry which is preliminary data.</text>
</comment>
<reference evidence="1 2" key="1">
    <citation type="submission" date="2022-06" db="EMBL/GenBank/DDBJ databases">
        <title>Mycolicibacterium sp. CAU 1645 isolated from seawater.</title>
        <authorList>
            <person name="Kim W."/>
        </authorList>
    </citation>
    <scope>NUCLEOTIDE SEQUENCE [LARGE SCALE GENOMIC DNA]</scope>
    <source>
        <strain evidence="1 2">CAU 1645</strain>
    </source>
</reference>
<protein>
    <submittedName>
        <fullName evidence="1">ESX-1 secretion-associated protein</fullName>
    </submittedName>
</protein>
<evidence type="ECO:0000313" key="1">
    <source>
        <dbReference type="EMBL" id="MCP9273906.1"/>
    </source>
</evidence>
<dbReference type="RefSeq" id="WP_255061211.1">
    <property type="nucleotide sequence ID" value="NZ_JANDBD010000006.1"/>
</dbReference>
<gene>
    <name evidence="1" type="ORF">NM203_17080</name>
</gene>
<evidence type="ECO:0000313" key="2">
    <source>
        <dbReference type="Proteomes" id="UP001651690"/>
    </source>
</evidence>
<accession>A0ABT1M462</accession>
<sequence length="105" mass="10279">MSAGTLAVDTGSMRGAAAGLAGVAIEFHGEKAGLAVTAGAGGMDGLATSSACLDVGGALRGEARALGDDVQGYADKLAAAAERYERSDYEAAESIDFAGPADSPR</sequence>
<dbReference type="InterPro" id="IPR022536">
    <property type="entry name" value="EspC"/>
</dbReference>
<organism evidence="1 2">
    <name type="scientific">Mycolicibacterium arenosum</name>
    <dbReference type="NCBI Taxonomy" id="2952157"/>
    <lineage>
        <taxon>Bacteria</taxon>
        <taxon>Bacillati</taxon>
        <taxon>Actinomycetota</taxon>
        <taxon>Actinomycetes</taxon>
        <taxon>Mycobacteriales</taxon>
        <taxon>Mycobacteriaceae</taxon>
        <taxon>Mycolicibacterium</taxon>
    </lineage>
</organism>